<comment type="caution">
    <text evidence="1">The sequence shown here is derived from an EMBL/GenBank/DDBJ whole genome shotgun (WGS) entry which is preliminary data.</text>
</comment>
<name>A0A8H5CJL7_9AGAR</name>
<evidence type="ECO:0000313" key="1">
    <source>
        <dbReference type="EMBL" id="KAF5342121.1"/>
    </source>
</evidence>
<organism evidence="1 2">
    <name type="scientific">Ephemerocybe angulata</name>
    <dbReference type="NCBI Taxonomy" id="980116"/>
    <lineage>
        <taxon>Eukaryota</taxon>
        <taxon>Fungi</taxon>
        <taxon>Dikarya</taxon>
        <taxon>Basidiomycota</taxon>
        <taxon>Agaricomycotina</taxon>
        <taxon>Agaricomycetes</taxon>
        <taxon>Agaricomycetidae</taxon>
        <taxon>Agaricales</taxon>
        <taxon>Agaricineae</taxon>
        <taxon>Psathyrellaceae</taxon>
        <taxon>Ephemerocybe</taxon>
    </lineage>
</organism>
<dbReference type="AlphaFoldDB" id="A0A8H5CJL7"/>
<protein>
    <recommendedName>
        <fullName evidence="3">F-box domain-containing protein</fullName>
    </recommendedName>
</protein>
<dbReference type="OrthoDB" id="2269034at2759"/>
<evidence type="ECO:0008006" key="3">
    <source>
        <dbReference type="Google" id="ProtNLM"/>
    </source>
</evidence>
<dbReference type="Proteomes" id="UP000541558">
    <property type="component" value="Unassembled WGS sequence"/>
</dbReference>
<dbReference type="EMBL" id="JAACJK010000001">
    <property type="protein sequence ID" value="KAF5342121.1"/>
    <property type="molecule type" value="Genomic_DNA"/>
</dbReference>
<accession>A0A8H5CJL7</accession>
<keyword evidence="2" id="KW-1185">Reference proteome</keyword>
<dbReference type="Gene3D" id="1.20.1280.50">
    <property type="match status" value="1"/>
</dbReference>
<reference evidence="1 2" key="1">
    <citation type="journal article" date="2020" name="ISME J.">
        <title>Uncovering the hidden diversity of litter-decomposition mechanisms in mushroom-forming fungi.</title>
        <authorList>
            <person name="Floudas D."/>
            <person name="Bentzer J."/>
            <person name="Ahren D."/>
            <person name="Johansson T."/>
            <person name="Persson P."/>
            <person name="Tunlid A."/>
        </authorList>
    </citation>
    <scope>NUCLEOTIDE SEQUENCE [LARGE SCALE GENOMIC DNA]</scope>
    <source>
        <strain evidence="1 2">CBS 175.51</strain>
    </source>
</reference>
<gene>
    <name evidence="1" type="ORF">D9611_001295</name>
</gene>
<evidence type="ECO:0000313" key="2">
    <source>
        <dbReference type="Proteomes" id="UP000541558"/>
    </source>
</evidence>
<proteinExistence type="predicted"/>
<sequence length="506" mass="56272">MTTTGGREEGTKWSPYSLATKALLDGIGEATNPRYAEQLKQRVRALEREIIALKNGQNMFSSINHLPPEILGMIFELCINSGGGYVKGGKNVWLSAWIPVRKSITTICRHWREVAINHSPLWSRLSFCTPNYAAMMALDHPRRLRVLSLSRSDEKKTRRLKAPPLVPNSILGAALSKLSEPLPLLETLKIVGITRPRDRSGLIDWVPTGLDDREKLPVDFLTGGAPKLRRLTLKGCLFHWSNAPPSSRLTHLRLSVSPAAEYERPAADDFFRSLAQMPLLEDVCLAGVLPLPHEPSTPAHSPVELSNIVYLHLDDSVASAMGFFGGVRVQKRPNIKLDWLDGREIVGDHINAFTESLPTHFDLAHLRSLRVESDRGYSRSLFQSAFAHLTSLATITFMRGSPRTHVFGLLPVHTTDQQPIPSHSATLFPALDSLVLETVGFGKGTHCEIGFLIRMLQQRLEVGPLRELEINLCCHIGAKDVARIKAALPGVTVEWDYIHESDSEYL</sequence>